<organism evidence="8 9">
    <name type="scientific">Aureicoccus marinus</name>
    <dbReference type="NCBI Taxonomy" id="754435"/>
    <lineage>
        <taxon>Bacteria</taxon>
        <taxon>Pseudomonadati</taxon>
        <taxon>Bacteroidota</taxon>
        <taxon>Flavobacteriia</taxon>
        <taxon>Flavobacteriales</taxon>
        <taxon>Flavobacteriaceae</taxon>
        <taxon>Aureicoccus</taxon>
    </lineage>
</organism>
<name>A0A2S7T4V1_9FLAO</name>
<dbReference type="PANTHER" id="PTHR11706">
    <property type="entry name" value="SOLUTE CARRIER PROTEIN FAMILY 11 MEMBER"/>
    <property type="match status" value="1"/>
</dbReference>
<keyword evidence="5 7" id="KW-1133">Transmembrane helix</keyword>
<evidence type="ECO:0000256" key="1">
    <source>
        <dbReference type="ARBA" id="ARBA00004141"/>
    </source>
</evidence>
<feature type="transmembrane region" description="Helical" evidence="7">
    <location>
        <begin position="223"/>
        <end position="241"/>
    </location>
</feature>
<comment type="caution">
    <text evidence="8">The sequence shown here is derived from an EMBL/GenBank/DDBJ whole genome shotgun (WGS) entry which is preliminary data.</text>
</comment>
<protein>
    <submittedName>
        <fullName evidence="8">Manganese transporter</fullName>
    </submittedName>
</protein>
<keyword evidence="6 7" id="KW-0472">Membrane</keyword>
<keyword evidence="3 7" id="KW-0812">Transmembrane</keyword>
<dbReference type="Pfam" id="PF01566">
    <property type="entry name" value="Nramp"/>
    <property type="match status" value="1"/>
</dbReference>
<keyword evidence="2" id="KW-0813">Transport</keyword>
<proteinExistence type="predicted"/>
<feature type="transmembrane region" description="Helical" evidence="7">
    <location>
        <begin position="38"/>
        <end position="63"/>
    </location>
</feature>
<evidence type="ECO:0000313" key="9">
    <source>
        <dbReference type="Proteomes" id="UP000239366"/>
    </source>
</evidence>
<keyword evidence="4" id="KW-0769">Symport</keyword>
<comment type="subcellular location">
    <subcellularLocation>
        <location evidence="1">Membrane</location>
        <topology evidence="1">Multi-pass membrane protein</topology>
    </subcellularLocation>
</comment>
<feature type="transmembrane region" description="Helical" evidence="7">
    <location>
        <begin position="333"/>
        <end position="355"/>
    </location>
</feature>
<dbReference type="NCBIfam" id="NF037982">
    <property type="entry name" value="Nramp_1"/>
    <property type="match status" value="1"/>
</dbReference>
<evidence type="ECO:0000256" key="4">
    <source>
        <dbReference type="ARBA" id="ARBA00022847"/>
    </source>
</evidence>
<dbReference type="PROSITE" id="PS51257">
    <property type="entry name" value="PROKAR_LIPOPROTEIN"/>
    <property type="match status" value="1"/>
</dbReference>
<feature type="transmembrane region" description="Helical" evidence="7">
    <location>
        <begin position="268"/>
        <end position="294"/>
    </location>
</feature>
<dbReference type="GO" id="GO:0034755">
    <property type="term" value="P:iron ion transmembrane transport"/>
    <property type="evidence" value="ECO:0007669"/>
    <property type="project" value="TreeGrafter"/>
</dbReference>
<dbReference type="GO" id="GO:0005886">
    <property type="term" value="C:plasma membrane"/>
    <property type="evidence" value="ECO:0007669"/>
    <property type="project" value="TreeGrafter"/>
</dbReference>
<dbReference type="PANTHER" id="PTHR11706:SF33">
    <property type="entry name" value="NATURAL RESISTANCE-ASSOCIATED MACROPHAGE PROTEIN 2"/>
    <property type="match status" value="1"/>
</dbReference>
<feature type="transmembrane region" description="Helical" evidence="7">
    <location>
        <begin position="306"/>
        <end position="327"/>
    </location>
</feature>
<sequence length="397" mass="42421">MKKIGPGFLIAAAFIGPGTVTACVLAGNQYGTQLLWALLFSLVATLVLQEMSARLGLVSGMGLTDALRSSLSSPLFRKFLLILVAFSILIGNTAYEAGNLGGATLGLEVLLGTDYAVYYPLLVGAIAFGILWWGNLRYLEYFFLFLVALMSVCFVTTAILVKPLWSDLFEGLFVPGLPEGSLFYVIALIGTTVVPYNLFLHASLVRDKWSSPEDLKQVRRDTLLSLALGGLISMAIVVSASKMNSAEVNNALDLAQALEPLLGKVAKVALSLGLLAAGLSSAITAPLAAAYVAQGCFGWKGNTQSASFRAVWIMVLVLGVLALSFSIRPIQIIQMAQFANGLLLPLIAILLLYAMNQKKLLKEYINSPWQNVLGGLIVLITLLLGARSILGVLGYWG</sequence>
<dbReference type="OrthoDB" id="9787548at2"/>
<evidence type="ECO:0000313" key="8">
    <source>
        <dbReference type="EMBL" id="PQJ14943.1"/>
    </source>
</evidence>
<evidence type="ECO:0000256" key="6">
    <source>
        <dbReference type="ARBA" id="ARBA00023136"/>
    </source>
</evidence>
<reference evidence="9" key="1">
    <citation type="submission" date="2016-11" db="EMBL/GenBank/DDBJ databases">
        <title>Trade-off between light-utilization and light-protection in marine flavobacteria.</title>
        <authorList>
            <person name="Kumagai Y."/>
            <person name="Yoshizawa S."/>
            <person name="Kogure K."/>
        </authorList>
    </citation>
    <scope>NUCLEOTIDE SEQUENCE [LARGE SCALE GENOMIC DNA]</scope>
    <source>
        <strain evidence="9">SG-18</strain>
    </source>
</reference>
<feature type="transmembrane region" description="Helical" evidence="7">
    <location>
        <begin position="181"/>
        <end position="202"/>
    </location>
</feature>
<gene>
    <name evidence="8" type="ORF">BST99_03625</name>
</gene>
<dbReference type="EMBL" id="MQVX01000001">
    <property type="protein sequence ID" value="PQJ14943.1"/>
    <property type="molecule type" value="Genomic_DNA"/>
</dbReference>
<accession>A0A2S7T4V1</accession>
<evidence type="ECO:0000256" key="3">
    <source>
        <dbReference type="ARBA" id="ARBA00022692"/>
    </source>
</evidence>
<dbReference type="GO" id="GO:0005384">
    <property type="term" value="F:manganese ion transmembrane transporter activity"/>
    <property type="evidence" value="ECO:0007669"/>
    <property type="project" value="TreeGrafter"/>
</dbReference>
<feature type="transmembrane region" description="Helical" evidence="7">
    <location>
        <begin position="141"/>
        <end position="161"/>
    </location>
</feature>
<dbReference type="InterPro" id="IPR001046">
    <property type="entry name" value="NRAMP_fam"/>
</dbReference>
<feature type="transmembrane region" description="Helical" evidence="7">
    <location>
        <begin position="115"/>
        <end position="134"/>
    </location>
</feature>
<dbReference type="Proteomes" id="UP000239366">
    <property type="component" value="Unassembled WGS sequence"/>
</dbReference>
<feature type="transmembrane region" description="Helical" evidence="7">
    <location>
        <begin position="75"/>
        <end position="95"/>
    </location>
</feature>
<dbReference type="PRINTS" id="PR00447">
    <property type="entry name" value="NATRESASSCMP"/>
</dbReference>
<evidence type="ECO:0000256" key="7">
    <source>
        <dbReference type="SAM" id="Phobius"/>
    </source>
</evidence>
<evidence type="ECO:0000256" key="5">
    <source>
        <dbReference type="ARBA" id="ARBA00022989"/>
    </source>
</evidence>
<feature type="transmembrane region" description="Helical" evidence="7">
    <location>
        <begin position="376"/>
        <end position="396"/>
    </location>
</feature>
<dbReference type="AlphaFoldDB" id="A0A2S7T4V1"/>
<evidence type="ECO:0000256" key="2">
    <source>
        <dbReference type="ARBA" id="ARBA00022448"/>
    </source>
</evidence>
<dbReference type="GO" id="GO:0015086">
    <property type="term" value="F:cadmium ion transmembrane transporter activity"/>
    <property type="evidence" value="ECO:0007669"/>
    <property type="project" value="TreeGrafter"/>
</dbReference>
<dbReference type="GO" id="GO:0015293">
    <property type="term" value="F:symporter activity"/>
    <property type="evidence" value="ECO:0007669"/>
    <property type="project" value="UniProtKB-KW"/>
</dbReference>
<dbReference type="RefSeq" id="WP_105000587.1">
    <property type="nucleotide sequence ID" value="NZ_MQVX01000001.1"/>
</dbReference>
<keyword evidence="9" id="KW-1185">Reference proteome</keyword>